<keyword evidence="5" id="KW-1185">Reference proteome</keyword>
<dbReference type="Pfam" id="PF00112">
    <property type="entry name" value="Peptidase_C1"/>
    <property type="match status" value="1"/>
</dbReference>
<dbReference type="InterPro" id="IPR000668">
    <property type="entry name" value="Peptidase_C1A_C"/>
</dbReference>
<feature type="compositionally biased region" description="Pro residues" evidence="2">
    <location>
        <begin position="762"/>
        <end position="773"/>
    </location>
</feature>
<dbReference type="SUPFAM" id="SSF54001">
    <property type="entry name" value="Cysteine proteinases"/>
    <property type="match status" value="1"/>
</dbReference>
<evidence type="ECO:0000259" key="3">
    <source>
        <dbReference type="SMART" id="SM00645"/>
    </source>
</evidence>
<feature type="region of interest" description="Disordered" evidence="2">
    <location>
        <begin position="726"/>
        <end position="779"/>
    </location>
</feature>
<dbReference type="InterPro" id="IPR038765">
    <property type="entry name" value="Papain-like_cys_pep_sf"/>
</dbReference>
<organism evidence="4 5">
    <name type="scientific">Cymbomonas tetramitiformis</name>
    <dbReference type="NCBI Taxonomy" id="36881"/>
    <lineage>
        <taxon>Eukaryota</taxon>
        <taxon>Viridiplantae</taxon>
        <taxon>Chlorophyta</taxon>
        <taxon>Pyramimonadophyceae</taxon>
        <taxon>Pyramimonadales</taxon>
        <taxon>Pyramimonadaceae</taxon>
        <taxon>Cymbomonas</taxon>
    </lineage>
</organism>
<proteinExistence type="inferred from homology"/>
<name>A0AAE0FSK6_9CHLO</name>
<dbReference type="EMBL" id="LGRX02014136">
    <property type="protein sequence ID" value="KAK3265105.1"/>
    <property type="molecule type" value="Genomic_DNA"/>
</dbReference>
<dbReference type="PROSITE" id="PS00639">
    <property type="entry name" value="THIOL_PROTEASE_HIS"/>
    <property type="match status" value="1"/>
</dbReference>
<protein>
    <recommendedName>
        <fullName evidence="3">Peptidase C1A papain C-terminal domain-containing protein</fullName>
    </recommendedName>
</protein>
<evidence type="ECO:0000256" key="1">
    <source>
        <dbReference type="ARBA" id="ARBA00008455"/>
    </source>
</evidence>
<dbReference type="Proteomes" id="UP001190700">
    <property type="component" value="Unassembled WGS sequence"/>
</dbReference>
<evidence type="ECO:0000256" key="2">
    <source>
        <dbReference type="SAM" id="MobiDB-lite"/>
    </source>
</evidence>
<evidence type="ECO:0000313" key="4">
    <source>
        <dbReference type="EMBL" id="KAK3265105.1"/>
    </source>
</evidence>
<dbReference type="PRINTS" id="PR00705">
    <property type="entry name" value="PAPAIN"/>
</dbReference>
<dbReference type="GO" id="GO:0006508">
    <property type="term" value="P:proteolysis"/>
    <property type="evidence" value="ECO:0007669"/>
    <property type="project" value="InterPro"/>
</dbReference>
<reference evidence="4 5" key="1">
    <citation type="journal article" date="2015" name="Genome Biol. Evol.">
        <title>Comparative Genomics of a Bacterivorous Green Alga Reveals Evolutionary Causalities and Consequences of Phago-Mixotrophic Mode of Nutrition.</title>
        <authorList>
            <person name="Burns J.A."/>
            <person name="Paasch A."/>
            <person name="Narechania A."/>
            <person name="Kim E."/>
        </authorList>
    </citation>
    <scope>NUCLEOTIDE SEQUENCE [LARGE SCALE GENOMIC DNA]</scope>
    <source>
        <strain evidence="4 5">PLY_AMNH</strain>
    </source>
</reference>
<comment type="caution">
    <text evidence="4">The sequence shown here is derived from an EMBL/GenBank/DDBJ whole genome shotgun (WGS) entry which is preliminary data.</text>
</comment>
<evidence type="ECO:0000313" key="5">
    <source>
        <dbReference type="Proteomes" id="UP001190700"/>
    </source>
</evidence>
<dbReference type="GO" id="GO:0008234">
    <property type="term" value="F:cysteine-type peptidase activity"/>
    <property type="evidence" value="ECO:0007669"/>
    <property type="project" value="InterPro"/>
</dbReference>
<feature type="compositionally biased region" description="Basic and acidic residues" evidence="2">
    <location>
        <begin position="739"/>
        <end position="754"/>
    </location>
</feature>
<comment type="similarity">
    <text evidence="1">Belongs to the peptidase C1 family.</text>
</comment>
<gene>
    <name evidence="4" type="ORF">CYMTET_26192</name>
</gene>
<dbReference type="Gene3D" id="3.90.70.10">
    <property type="entry name" value="Cysteine proteinases"/>
    <property type="match status" value="1"/>
</dbReference>
<dbReference type="PROSITE" id="PS00139">
    <property type="entry name" value="THIOL_PROTEASE_CYS"/>
    <property type="match status" value="1"/>
</dbReference>
<dbReference type="SMART" id="SM00645">
    <property type="entry name" value="Pept_C1"/>
    <property type="match status" value="1"/>
</dbReference>
<dbReference type="InterPro" id="IPR013128">
    <property type="entry name" value="Peptidase_C1A"/>
</dbReference>
<dbReference type="InterPro" id="IPR000169">
    <property type="entry name" value="Pept_cys_AS"/>
</dbReference>
<dbReference type="AlphaFoldDB" id="A0AAE0FSK6"/>
<sequence length="802" mass="87354">MTAWGQTKTSCADFKALYLQNTGSGGNTHKGDCALFADHWQLYGGSNPPFTVEQEAELLKKCPKTCGELIEGAGDLCPGCGKDIAATGNWQNMPDSKAGAFESVSASASNPWGEKGCANCKAEQIGNGICNQECNYPDCGKTGNVYGFDGGDCCTETNKSPQDTMNHPMVCWDPSYSENHNTWRADYNIHDGKCRLPPTNQGGCGSCWAFGATAVLNYHRCLKEKDQWWKSISQMYMDSCLAQWGTGGPALCNGGSIQSAMEGFFRFGYPLDQCWPYAHGGDPYNHFATAGDQKVQCSALRSVYESMKTSGKCDSASDVFYQKDFKVGDGQNAMNLYDADSSRWAGYYTARYQGSTRNVDVWTLGPTHAAAIKAHLKQQGALNMDFAVHSTYSSTNRADYKNLGAFNTMSTKQGGHAVALVGYGEWESGSTKKTFWVVQNSWGRGNGDQGFEYWDASLDYAGIDCNVAAFTDEAWGTDILKHTGYPKLTEPQDDYSKQVTTPYDSSTPRARRLLTERKAEQMRMMAERPNFFPEWTEKYSDQLAASHARRQLLSTPPPAEHSSGTTPPFDPAVVFDTNALEVAQGALEMGDCQNDTSVQETLDTYIARLMAYLNSPEGRELLDSYGSNVVVEDVSVEVPFTCQSQVQNGESTGQKFDVDVKVVYSYTLGGRRRQDTIDKTYTISGSTVAELLALDLGTLDLESADAVNQLEASISAVAIESFEVEEFTPRNAESSAPSNDDHDGHDHDGHDHDNNNPTTSTMPPPAMYSPPPLESTDSAATTVSGTASVVLLLLATAVAHML</sequence>
<dbReference type="InterPro" id="IPR025660">
    <property type="entry name" value="Pept_his_AS"/>
</dbReference>
<accession>A0AAE0FSK6</accession>
<dbReference type="PANTHER" id="PTHR12411">
    <property type="entry name" value="CYSTEINE PROTEASE FAMILY C1-RELATED"/>
    <property type="match status" value="1"/>
</dbReference>
<feature type="domain" description="Peptidase C1A papain C-terminal" evidence="3">
    <location>
        <begin position="179"/>
        <end position="471"/>
    </location>
</feature>